<evidence type="ECO:0000256" key="6">
    <source>
        <dbReference type="ARBA" id="ARBA00023235"/>
    </source>
</evidence>
<sequence>MKEVQAILFDLDGVITDTAEYHYLAWKKLARELGIEIDRTFNEQLKGVSRIDSLEKILAYGNRLQDFTREEKEALANKKNELYKKMITNITPADLLPGIKEFLEEVKQANLKTGIASASKNAFRVIDYLQVGDYFDIIVDAAKVEKGKPDPEIFLKGADQLGVDYCTCIGIEDAAAGIKAIKSAGMFAVGIGSRTELKEADIILSSTNELTLETILPAYKNTSAAQ</sequence>
<evidence type="ECO:0000256" key="1">
    <source>
        <dbReference type="ARBA" id="ARBA00001946"/>
    </source>
</evidence>
<dbReference type="RefSeq" id="WP_173662445.1">
    <property type="nucleotide sequence ID" value="NZ_JAOUSE010000010.1"/>
</dbReference>
<dbReference type="PANTHER" id="PTHR46193">
    <property type="entry name" value="6-PHOSPHOGLUCONATE PHOSPHATASE"/>
    <property type="match status" value="1"/>
</dbReference>
<evidence type="ECO:0000256" key="8">
    <source>
        <dbReference type="ARBA" id="ARBA00044926"/>
    </source>
</evidence>
<evidence type="ECO:0000256" key="4">
    <source>
        <dbReference type="ARBA" id="ARBA00022723"/>
    </source>
</evidence>
<evidence type="ECO:0000256" key="10">
    <source>
        <dbReference type="ARBA" id="ARBA00044991"/>
    </source>
</evidence>
<keyword evidence="3" id="KW-0597">Phosphoprotein</keyword>
<dbReference type="Proteomes" id="UP001208656">
    <property type="component" value="Unassembled WGS sequence"/>
</dbReference>
<keyword evidence="12" id="KW-1185">Reference proteome</keyword>
<dbReference type="SFLD" id="SFLDG01129">
    <property type="entry name" value="C1.5:_HAD__Beta-PGM__Phosphata"/>
    <property type="match status" value="1"/>
</dbReference>
<evidence type="ECO:0000256" key="7">
    <source>
        <dbReference type="ARBA" id="ARBA00023277"/>
    </source>
</evidence>
<dbReference type="Gene3D" id="3.40.50.1000">
    <property type="entry name" value="HAD superfamily/HAD-like"/>
    <property type="match status" value="1"/>
</dbReference>
<comment type="caution">
    <text evidence="11">The sequence shown here is derived from an EMBL/GenBank/DDBJ whole genome shotgun (WGS) entry which is preliminary data.</text>
</comment>
<evidence type="ECO:0000256" key="9">
    <source>
        <dbReference type="ARBA" id="ARBA00044968"/>
    </source>
</evidence>
<name>A0ABT2WE31_9BACI</name>
<dbReference type="InterPro" id="IPR051600">
    <property type="entry name" value="Beta-PGM-like"/>
</dbReference>
<dbReference type="InterPro" id="IPR010976">
    <property type="entry name" value="B-phosphoglucomutase_hydrolase"/>
</dbReference>
<reference evidence="11 12" key="1">
    <citation type="submission" date="2022-10" db="EMBL/GenBank/DDBJ databases">
        <title>Description of Fervidibacillus gen. nov. in the family Fervidibacillaceae fam. nov. with two species, Fervidibacillus albus sp. nov., and Fervidibacillus halotolerans sp. nov., isolated from tidal flat sediments.</title>
        <authorList>
            <person name="Kwon K.K."/>
            <person name="Yang S.-H."/>
        </authorList>
    </citation>
    <scope>NUCLEOTIDE SEQUENCE [LARGE SCALE GENOMIC DNA]</scope>
    <source>
        <strain evidence="11 12">DSM 23332</strain>
    </source>
</reference>
<dbReference type="Gene3D" id="1.10.150.240">
    <property type="entry name" value="Putative phosphatase, domain 2"/>
    <property type="match status" value="1"/>
</dbReference>
<comment type="cofactor">
    <cofactor evidence="1">
        <name>Mg(2+)</name>
        <dbReference type="ChEBI" id="CHEBI:18420"/>
    </cofactor>
</comment>
<protein>
    <recommendedName>
        <fullName evidence="10">Beta-phosphoglucomutase</fullName>
        <ecNumber evidence="9">5.4.2.6</ecNumber>
    </recommendedName>
</protein>
<dbReference type="EMBL" id="JAOUSE010000010">
    <property type="protein sequence ID" value="MCU9593925.1"/>
    <property type="molecule type" value="Genomic_DNA"/>
</dbReference>
<proteinExistence type="inferred from homology"/>
<gene>
    <name evidence="11" type="primary">pgmB</name>
    <name evidence="11" type="ORF">OEV82_05600</name>
</gene>
<evidence type="ECO:0000256" key="3">
    <source>
        <dbReference type="ARBA" id="ARBA00022553"/>
    </source>
</evidence>
<dbReference type="SFLD" id="SFLDF00046">
    <property type="entry name" value="beta-phosphoglucomutase"/>
    <property type="match status" value="1"/>
</dbReference>
<keyword evidence="6 11" id="KW-0413">Isomerase</keyword>
<dbReference type="NCBIfam" id="TIGR01990">
    <property type="entry name" value="bPGM"/>
    <property type="match status" value="1"/>
</dbReference>
<evidence type="ECO:0000256" key="5">
    <source>
        <dbReference type="ARBA" id="ARBA00022842"/>
    </source>
</evidence>
<dbReference type="SFLD" id="SFLDG01135">
    <property type="entry name" value="C1.5.6:_HAD__Beta-PGM__Phospha"/>
    <property type="match status" value="1"/>
</dbReference>
<keyword evidence="4" id="KW-0479">Metal-binding</keyword>
<dbReference type="InterPro" id="IPR023214">
    <property type="entry name" value="HAD_sf"/>
</dbReference>
<comment type="similarity">
    <text evidence="2">Belongs to the HAD-like hydrolase superfamily. CbbY/CbbZ/Gph/YieH family.</text>
</comment>
<organism evidence="11 12">
    <name type="scientific">Pallidibacillus thermolactis</name>
    <dbReference type="NCBI Taxonomy" id="251051"/>
    <lineage>
        <taxon>Bacteria</taxon>
        <taxon>Bacillati</taxon>
        <taxon>Bacillota</taxon>
        <taxon>Bacilli</taxon>
        <taxon>Bacillales</taxon>
        <taxon>Bacillaceae</taxon>
        <taxon>Pallidibacillus</taxon>
    </lineage>
</organism>
<evidence type="ECO:0000313" key="12">
    <source>
        <dbReference type="Proteomes" id="UP001208656"/>
    </source>
</evidence>
<dbReference type="SUPFAM" id="SSF56784">
    <property type="entry name" value="HAD-like"/>
    <property type="match status" value="1"/>
</dbReference>
<dbReference type="NCBIfam" id="TIGR02009">
    <property type="entry name" value="PGMB-YQAB-SF"/>
    <property type="match status" value="1"/>
</dbReference>
<dbReference type="CDD" id="cd02598">
    <property type="entry name" value="HAD_BPGM"/>
    <property type="match status" value="1"/>
</dbReference>
<dbReference type="GO" id="GO:0008801">
    <property type="term" value="F:beta-phosphoglucomutase activity"/>
    <property type="evidence" value="ECO:0007669"/>
    <property type="project" value="UniProtKB-EC"/>
</dbReference>
<dbReference type="NCBIfam" id="TIGR01509">
    <property type="entry name" value="HAD-SF-IA-v3"/>
    <property type="match status" value="1"/>
</dbReference>
<keyword evidence="7" id="KW-0119">Carbohydrate metabolism</keyword>
<dbReference type="SFLD" id="SFLDS00003">
    <property type="entry name" value="Haloacid_Dehalogenase"/>
    <property type="match status" value="1"/>
</dbReference>
<dbReference type="InterPro" id="IPR006439">
    <property type="entry name" value="HAD-SF_hydro_IA"/>
</dbReference>
<dbReference type="EC" id="5.4.2.6" evidence="9"/>
<dbReference type="Pfam" id="PF00702">
    <property type="entry name" value="Hydrolase"/>
    <property type="match status" value="1"/>
</dbReference>
<evidence type="ECO:0000256" key="2">
    <source>
        <dbReference type="ARBA" id="ARBA00006171"/>
    </source>
</evidence>
<evidence type="ECO:0000313" key="11">
    <source>
        <dbReference type="EMBL" id="MCU9593925.1"/>
    </source>
</evidence>
<dbReference type="InterPro" id="IPR036412">
    <property type="entry name" value="HAD-like_sf"/>
</dbReference>
<dbReference type="InterPro" id="IPR010972">
    <property type="entry name" value="Beta-PGM"/>
</dbReference>
<accession>A0ABT2WE31</accession>
<comment type="catalytic activity">
    <reaction evidence="8">
        <text>beta-D-glucose 1-phosphate = beta-D-glucose 6-phosphate</text>
        <dbReference type="Rhea" id="RHEA:20113"/>
        <dbReference type="ChEBI" id="CHEBI:57684"/>
        <dbReference type="ChEBI" id="CHEBI:58247"/>
        <dbReference type="EC" id="5.4.2.6"/>
    </reaction>
</comment>
<dbReference type="InterPro" id="IPR023198">
    <property type="entry name" value="PGP-like_dom2"/>
</dbReference>
<keyword evidence="5" id="KW-0460">Magnesium</keyword>
<dbReference type="PANTHER" id="PTHR46193:SF18">
    <property type="entry name" value="HEXITOL PHOSPHATASE B"/>
    <property type="match status" value="1"/>
</dbReference>